<feature type="region of interest" description="Disordered" evidence="1">
    <location>
        <begin position="50"/>
        <end position="151"/>
    </location>
</feature>
<evidence type="ECO:0000256" key="1">
    <source>
        <dbReference type="SAM" id="MobiDB-lite"/>
    </source>
</evidence>
<organism evidence="2 3">
    <name type="scientific">Eufriesea mexicana</name>
    <dbReference type="NCBI Taxonomy" id="516756"/>
    <lineage>
        <taxon>Eukaryota</taxon>
        <taxon>Metazoa</taxon>
        <taxon>Ecdysozoa</taxon>
        <taxon>Arthropoda</taxon>
        <taxon>Hexapoda</taxon>
        <taxon>Insecta</taxon>
        <taxon>Pterygota</taxon>
        <taxon>Neoptera</taxon>
        <taxon>Endopterygota</taxon>
        <taxon>Hymenoptera</taxon>
        <taxon>Apocrita</taxon>
        <taxon>Aculeata</taxon>
        <taxon>Apoidea</taxon>
        <taxon>Anthophila</taxon>
        <taxon>Apidae</taxon>
        <taxon>Eufriesea</taxon>
    </lineage>
</organism>
<accession>A0A310SD30</accession>
<reference evidence="2 3" key="1">
    <citation type="submission" date="2015-07" db="EMBL/GenBank/DDBJ databases">
        <title>The genome of Eufriesea mexicana.</title>
        <authorList>
            <person name="Pan H."/>
            <person name="Kapheim K."/>
        </authorList>
    </citation>
    <scope>NUCLEOTIDE SEQUENCE [LARGE SCALE GENOMIC DNA]</scope>
    <source>
        <strain evidence="2">0111107269</strain>
        <tissue evidence="2">Whole body</tissue>
    </source>
</reference>
<dbReference type="Proteomes" id="UP000250275">
    <property type="component" value="Unassembled WGS sequence"/>
</dbReference>
<evidence type="ECO:0000313" key="3">
    <source>
        <dbReference type="Proteomes" id="UP000250275"/>
    </source>
</evidence>
<sequence length="168" mass="18690">MVVRDGECWFDKEAESGGVSWHVNSTLRPGYASLQTRTIKAIAENNRGNIESLTGDAGKWSSRERRTIRHTLQQGKVDDEEQDDDVDNEGSDEGDRQRGSEVTRAWENGQPECRAQKESRRPGASDAPATASPRTSLNPVPGYQPREPGCLWEPARQDEIPCCVQLLP</sequence>
<protein>
    <submittedName>
        <fullName evidence="2">Uncharacterized protein</fullName>
    </submittedName>
</protein>
<dbReference type="AlphaFoldDB" id="A0A310SD30"/>
<feature type="compositionally biased region" description="Basic and acidic residues" evidence="1">
    <location>
        <begin position="114"/>
        <end position="123"/>
    </location>
</feature>
<dbReference type="EMBL" id="KQ763581">
    <property type="protein sequence ID" value="OAD54977.1"/>
    <property type="molecule type" value="Genomic_DNA"/>
</dbReference>
<feature type="compositionally biased region" description="Acidic residues" evidence="1">
    <location>
        <begin position="78"/>
        <end position="92"/>
    </location>
</feature>
<keyword evidence="3" id="KW-1185">Reference proteome</keyword>
<name>A0A310SD30_9HYME</name>
<proteinExistence type="predicted"/>
<gene>
    <name evidence="2" type="ORF">WN48_05857</name>
</gene>
<evidence type="ECO:0000313" key="2">
    <source>
        <dbReference type="EMBL" id="OAD54977.1"/>
    </source>
</evidence>